<evidence type="ECO:0000313" key="3">
    <source>
        <dbReference type="EMBL" id="CAK9147297.1"/>
    </source>
</evidence>
<dbReference type="InterPro" id="IPR015940">
    <property type="entry name" value="UBA"/>
</dbReference>
<feature type="compositionally biased region" description="Low complexity" evidence="1">
    <location>
        <begin position="106"/>
        <end position="115"/>
    </location>
</feature>
<sequence>MANELGFGILQEIKVEEMSRAFQSDFKDKKASKEPHKASGKPLGHSNAGGGITASGYNPILGTFLTLQTSSVSSAPPLHGNGRFQNIDETENHSGKSFGNGVEYDSVSNNGSLSGESEEHKEKTSPPPLRLEAVPGADNGKREKIRQKNERKHQRQKEKRAQELHERCSGYLMSRKLEALAQQLVAMGFSSERATMALILNEGRVEESVAWLFEGVEETDKQREHNLDARNNLKIDITKELARIADMEIMYKCSKQEVERAIVACEGDLEKAEETLRVQKQEPPFTPFKPEETGDPTASHGKLPLAMSQNLIRAQTKRASSNTGQLKDDEKDFNYTKIVDTVGSSVDSGSKKMQSLKRIQPKLEWEKPQQSAGQPEKWWPSSRSNPSVSYSLASPLHVSPSPAMTETRYVAVGNELKNLQLGSVKEPVIVMQRPQSINPRQMPATCVSISPSGTAAGWYPPVETMKANGLMPQISSSRKLTPNNANTNQLFSQLHYLHQQQIVSSTGSLESLGTSRGSNMLNRRTGASSTLAAASSLGLFSGSGSNGSSWSSSPVDWNTSGSMTQSDYTNIDWSVDGGPSMPRPTGNLRGTSSFTQTTESRTYASYNSSQNIGASTRPVLSNKNGVSVRGLPDGIASNEAAVGSSREWTSPFEEEDLFSLSRQFVYSPPL</sequence>
<dbReference type="InterPro" id="IPR009060">
    <property type="entry name" value="UBA-like_sf"/>
</dbReference>
<dbReference type="AlphaFoldDB" id="A0ABC8RZ40"/>
<feature type="region of interest" description="Disordered" evidence="1">
    <location>
        <begin position="578"/>
        <end position="597"/>
    </location>
</feature>
<feature type="compositionally biased region" description="Basic and acidic residues" evidence="1">
    <location>
        <begin position="139"/>
        <end position="148"/>
    </location>
</feature>
<evidence type="ECO:0000259" key="2">
    <source>
        <dbReference type="PROSITE" id="PS50030"/>
    </source>
</evidence>
<feature type="region of interest" description="Disordered" evidence="1">
    <location>
        <begin position="76"/>
        <end position="164"/>
    </location>
</feature>
<reference evidence="3 4" key="1">
    <citation type="submission" date="2024-02" db="EMBL/GenBank/DDBJ databases">
        <authorList>
            <person name="Vignale AGUSTIN F."/>
            <person name="Sosa J E."/>
            <person name="Modenutti C."/>
        </authorList>
    </citation>
    <scope>NUCLEOTIDE SEQUENCE [LARGE SCALE GENOMIC DNA]</scope>
</reference>
<keyword evidence="4" id="KW-1185">Reference proteome</keyword>
<feature type="region of interest" description="Disordered" evidence="1">
    <location>
        <begin position="346"/>
        <end position="385"/>
    </location>
</feature>
<feature type="compositionally biased region" description="Polar residues" evidence="1">
    <location>
        <begin position="588"/>
        <end position="597"/>
    </location>
</feature>
<name>A0ABC8RZ40_9AQUA</name>
<evidence type="ECO:0000256" key="1">
    <source>
        <dbReference type="SAM" id="MobiDB-lite"/>
    </source>
</evidence>
<feature type="region of interest" description="Disordered" evidence="1">
    <location>
        <begin position="22"/>
        <end position="52"/>
    </location>
</feature>
<dbReference type="Proteomes" id="UP001642360">
    <property type="component" value="Unassembled WGS sequence"/>
</dbReference>
<dbReference type="PANTHER" id="PTHR35294:SF1">
    <property type="entry name" value="OS05G0409000 PROTEIN"/>
    <property type="match status" value="1"/>
</dbReference>
<protein>
    <recommendedName>
        <fullName evidence="2">UBA domain-containing protein</fullName>
    </recommendedName>
</protein>
<organism evidence="3 4">
    <name type="scientific">Ilex paraguariensis</name>
    <name type="common">yerba mate</name>
    <dbReference type="NCBI Taxonomy" id="185542"/>
    <lineage>
        <taxon>Eukaryota</taxon>
        <taxon>Viridiplantae</taxon>
        <taxon>Streptophyta</taxon>
        <taxon>Embryophyta</taxon>
        <taxon>Tracheophyta</taxon>
        <taxon>Spermatophyta</taxon>
        <taxon>Magnoliopsida</taxon>
        <taxon>eudicotyledons</taxon>
        <taxon>Gunneridae</taxon>
        <taxon>Pentapetalae</taxon>
        <taxon>asterids</taxon>
        <taxon>campanulids</taxon>
        <taxon>Aquifoliales</taxon>
        <taxon>Aquifoliaceae</taxon>
        <taxon>Ilex</taxon>
    </lineage>
</organism>
<dbReference type="Gene3D" id="1.10.8.10">
    <property type="entry name" value="DNA helicase RuvA subunit, C-terminal domain"/>
    <property type="match status" value="1"/>
</dbReference>
<dbReference type="EMBL" id="CAUOFW020001666">
    <property type="protein sequence ID" value="CAK9147297.1"/>
    <property type="molecule type" value="Genomic_DNA"/>
</dbReference>
<feature type="compositionally biased region" description="Basic residues" evidence="1">
    <location>
        <begin position="149"/>
        <end position="158"/>
    </location>
</feature>
<gene>
    <name evidence="3" type="ORF">ILEXP_LOCUS15182</name>
</gene>
<dbReference type="SUPFAM" id="SSF46934">
    <property type="entry name" value="UBA-like"/>
    <property type="match status" value="1"/>
</dbReference>
<dbReference type="Pfam" id="PF22562">
    <property type="entry name" value="UBA_7"/>
    <property type="match status" value="1"/>
</dbReference>
<proteinExistence type="predicted"/>
<dbReference type="PROSITE" id="PS50030">
    <property type="entry name" value="UBA"/>
    <property type="match status" value="1"/>
</dbReference>
<feature type="region of interest" description="Disordered" evidence="1">
    <location>
        <begin position="281"/>
        <end position="302"/>
    </location>
</feature>
<comment type="caution">
    <text evidence="3">The sequence shown here is derived from an EMBL/GenBank/DDBJ whole genome shotgun (WGS) entry which is preliminary data.</text>
</comment>
<accession>A0ABC8RZ40</accession>
<dbReference type="PANTHER" id="PTHR35294">
    <property type="entry name" value="UBIQUITIN-ASSOCIATED/TRANSLATION ELONGATION FACTOR EF1B PROTEIN"/>
    <property type="match status" value="1"/>
</dbReference>
<evidence type="ECO:0000313" key="4">
    <source>
        <dbReference type="Proteomes" id="UP001642360"/>
    </source>
</evidence>
<feature type="domain" description="UBA" evidence="2">
    <location>
        <begin position="163"/>
        <end position="215"/>
    </location>
</feature>
<feature type="compositionally biased region" description="Basic and acidic residues" evidence="1">
    <location>
        <begin position="22"/>
        <end position="37"/>
    </location>
</feature>